<organism evidence="2 3">
    <name type="scientific">Marasmius tenuissimus</name>
    <dbReference type="NCBI Taxonomy" id="585030"/>
    <lineage>
        <taxon>Eukaryota</taxon>
        <taxon>Fungi</taxon>
        <taxon>Dikarya</taxon>
        <taxon>Basidiomycota</taxon>
        <taxon>Agaricomycotina</taxon>
        <taxon>Agaricomycetes</taxon>
        <taxon>Agaricomycetidae</taxon>
        <taxon>Agaricales</taxon>
        <taxon>Marasmiineae</taxon>
        <taxon>Marasmiaceae</taxon>
        <taxon>Marasmius</taxon>
    </lineage>
</organism>
<keyword evidence="3" id="KW-1185">Reference proteome</keyword>
<proteinExistence type="predicted"/>
<dbReference type="SUPFAM" id="SSF52047">
    <property type="entry name" value="RNI-like"/>
    <property type="match status" value="1"/>
</dbReference>
<dbReference type="InterPro" id="IPR032675">
    <property type="entry name" value="LRR_dom_sf"/>
</dbReference>
<reference evidence="2 3" key="1">
    <citation type="submission" date="2024-05" db="EMBL/GenBank/DDBJ databases">
        <title>A draft genome resource for the thread blight pathogen Marasmius tenuissimus strain MS-2.</title>
        <authorList>
            <person name="Yulfo-Soto G.E."/>
            <person name="Baruah I.K."/>
            <person name="Amoako-Attah I."/>
            <person name="Bukari Y."/>
            <person name="Meinhardt L.W."/>
            <person name="Bailey B.A."/>
            <person name="Cohen S.P."/>
        </authorList>
    </citation>
    <scope>NUCLEOTIDE SEQUENCE [LARGE SCALE GENOMIC DNA]</scope>
    <source>
        <strain evidence="2 3">MS-2</strain>
    </source>
</reference>
<evidence type="ECO:0000256" key="1">
    <source>
        <dbReference type="SAM" id="Coils"/>
    </source>
</evidence>
<dbReference type="EMBL" id="JBBXMP010000324">
    <property type="protein sequence ID" value="KAL0058376.1"/>
    <property type="molecule type" value="Genomic_DNA"/>
</dbReference>
<name>A0ABR2Z9W7_9AGAR</name>
<dbReference type="Gene3D" id="1.20.1280.50">
    <property type="match status" value="1"/>
</dbReference>
<dbReference type="PANTHER" id="PTHR38926">
    <property type="entry name" value="F-BOX DOMAIN CONTAINING PROTEIN, EXPRESSED"/>
    <property type="match status" value="1"/>
</dbReference>
<evidence type="ECO:0000313" key="2">
    <source>
        <dbReference type="EMBL" id="KAL0058376.1"/>
    </source>
</evidence>
<accession>A0ABR2Z9W7</accession>
<evidence type="ECO:0008006" key="4">
    <source>
        <dbReference type="Google" id="ProtNLM"/>
    </source>
</evidence>
<keyword evidence="1" id="KW-0175">Coiled coil</keyword>
<gene>
    <name evidence="2" type="ORF">AAF712_014956</name>
</gene>
<protein>
    <recommendedName>
        <fullName evidence="4">F-box domain-containing protein</fullName>
    </recommendedName>
</protein>
<dbReference type="Gene3D" id="3.80.10.10">
    <property type="entry name" value="Ribonuclease Inhibitor"/>
    <property type="match status" value="1"/>
</dbReference>
<sequence>MRKFRHPPISQDEFRSTHAIPKSRQVEISLIISDEEQDLQNYDSEIRRLQHAITDLEAGRRALQEQVERRRSYLSVLRRVPEELWVEIFSHLLGHLQTLATENELERIRQEGEWRRLFKAPFTLSHVCAHWREIVIFTPSLWSHIYINLHWWHPTRAAELYLERSREQGLDIALYCSRRWDPTIAEQQRVNGAGTFQALISHMARFRRLSMFDLQFEAEQPRNPTFSRLEHLHIGKSFYPPWFREAVRHAPRLDKVVMEHSAITPFKMISYSSLRSLEILKLERYAEQFLEALPTLRNLESLTITRFADSLRQPILPPTKCESLRHLSITHYSNSPASLLQSIDLSDLQSLTIDFQRPFDSLADVITTLSTLRSLQTLVLSFFVPHPLDRLVNIIRDLPNLTVLETRLRLYSPSFIPAVSSFFSDLAEMSTLCSQLESLSLTVVHVDITEEILESFTRMVESRAQGGTPALRDVRLVGDFPYALPLPSDIVSRLRASQAEGVHCSVKNPAEYCYFPPNIRI</sequence>
<dbReference type="Proteomes" id="UP001437256">
    <property type="component" value="Unassembled WGS sequence"/>
</dbReference>
<dbReference type="PANTHER" id="PTHR38926:SF5">
    <property type="entry name" value="F-BOX AND LEUCINE-RICH REPEAT PROTEIN 6"/>
    <property type="match status" value="1"/>
</dbReference>
<feature type="coiled-coil region" evidence="1">
    <location>
        <begin position="32"/>
        <end position="66"/>
    </location>
</feature>
<evidence type="ECO:0000313" key="3">
    <source>
        <dbReference type="Proteomes" id="UP001437256"/>
    </source>
</evidence>
<comment type="caution">
    <text evidence="2">The sequence shown here is derived from an EMBL/GenBank/DDBJ whole genome shotgun (WGS) entry which is preliminary data.</text>
</comment>